<name>H8I884_METCZ</name>
<organism evidence="2 3">
    <name type="scientific">Methanocella conradii (strain DSM 24694 / JCM 17849 / CGMCC 1.5162 / HZ254)</name>
    <dbReference type="NCBI Taxonomy" id="1041930"/>
    <lineage>
        <taxon>Archaea</taxon>
        <taxon>Methanobacteriati</taxon>
        <taxon>Methanobacteriota</taxon>
        <taxon>Stenosarchaea group</taxon>
        <taxon>Methanomicrobia</taxon>
        <taxon>Methanocellales</taxon>
        <taxon>Methanocellaceae</taxon>
        <taxon>Methanocella</taxon>
    </lineage>
</organism>
<sequence>MPSFKEAMAFWGYMYKKGLLGIILYFLSFLVFFMVAWWIAHELSVKYFMVSPWLTLIIAIAILPLLFFYIPIMPRSYEFQFKGKIRQDIPEAELKELLIEMTRKSLEIAAMVIMLMCVLCLMVYGATRYLAISDTITLALVVATAFNIFLISLVAISLGGYNKDLLHKTFTEEEYKRYTSLSNYRNTFFLLVAFDALIGILINSMLSSLTVGMTAILLVAVIINVILAIGLWNYLIMRSENERKAMMPQMKISLAILIMADLIFMAAFIVQKVWIGASYERTVLMMFTAFVLVMGILGIIRLILASIHALRQG</sequence>
<dbReference type="eggNOG" id="arCOG12557">
    <property type="taxonomic scope" value="Archaea"/>
</dbReference>
<feature type="transmembrane region" description="Helical" evidence="1">
    <location>
        <begin position="105"/>
        <end position="124"/>
    </location>
</feature>
<feature type="transmembrane region" description="Helical" evidence="1">
    <location>
        <begin position="136"/>
        <end position="158"/>
    </location>
</feature>
<gene>
    <name evidence="2" type="ordered locus">Mtc_2165</name>
</gene>
<keyword evidence="3" id="KW-1185">Reference proteome</keyword>
<keyword evidence="1" id="KW-1133">Transmembrane helix</keyword>
<dbReference type="EMBL" id="CP003243">
    <property type="protein sequence ID" value="AFD00902.1"/>
    <property type="molecule type" value="Genomic_DNA"/>
</dbReference>
<feature type="transmembrane region" description="Helical" evidence="1">
    <location>
        <begin position="283"/>
        <end position="304"/>
    </location>
</feature>
<evidence type="ECO:0000313" key="3">
    <source>
        <dbReference type="Proteomes" id="UP000005233"/>
    </source>
</evidence>
<feature type="transmembrane region" description="Helical" evidence="1">
    <location>
        <begin position="187"/>
        <end position="206"/>
    </location>
</feature>
<protein>
    <submittedName>
        <fullName evidence="2">Uncharacterized protein</fullName>
    </submittedName>
</protein>
<proteinExistence type="predicted"/>
<evidence type="ECO:0000313" key="2">
    <source>
        <dbReference type="EMBL" id="AFD00902.1"/>
    </source>
</evidence>
<dbReference type="AlphaFoldDB" id="H8I884"/>
<evidence type="ECO:0000256" key="1">
    <source>
        <dbReference type="SAM" id="Phobius"/>
    </source>
</evidence>
<keyword evidence="1" id="KW-0812">Transmembrane</keyword>
<feature type="transmembrane region" description="Helical" evidence="1">
    <location>
        <begin position="212"/>
        <end position="232"/>
    </location>
</feature>
<dbReference type="HOGENOM" id="CLU_887420_0_0_2"/>
<feature type="transmembrane region" description="Helical" evidence="1">
    <location>
        <begin position="52"/>
        <end position="72"/>
    </location>
</feature>
<dbReference type="STRING" id="1041930.Mtc_2165"/>
<dbReference type="Proteomes" id="UP000005233">
    <property type="component" value="Chromosome"/>
</dbReference>
<feature type="transmembrane region" description="Helical" evidence="1">
    <location>
        <begin position="252"/>
        <end position="271"/>
    </location>
</feature>
<dbReference type="KEGG" id="mez:Mtc_2165"/>
<accession>H8I884</accession>
<reference evidence="2 3" key="1">
    <citation type="journal article" date="2012" name="J. Bacteriol.">
        <title>Complete genome sequence of a thermophilic methanogen, Methanocella conradii HZ254, isolated from Chinese rice field soil.</title>
        <authorList>
            <person name="Lu Z."/>
            <person name="Lu Y."/>
        </authorList>
    </citation>
    <scope>NUCLEOTIDE SEQUENCE [LARGE SCALE GENOMIC DNA]</scope>
    <source>
        <strain evidence="3">DSM 24694 / JCM 17849 / CGMCC 1.5162 / HZ254</strain>
    </source>
</reference>
<feature type="transmembrane region" description="Helical" evidence="1">
    <location>
        <begin position="20"/>
        <end position="40"/>
    </location>
</feature>
<keyword evidence="1" id="KW-0472">Membrane</keyword>